<dbReference type="InterPro" id="IPR027417">
    <property type="entry name" value="P-loop_NTPase"/>
</dbReference>
<keyword evidence="2" id="KW-1185">Reference proteome</keyword>
<dbReference type="Gene3D" id="3.40.50.300">
    <property type="entry name" value="P-loop containing nucleotide triphosphate hydrolases"/>
    <property type="match status" value="1"/>
</dbReference>
<organism evidence="1 2">
    <name type="scientific">Artemisia annua</name>
    <name type="common">Sweet wormwood</name>
    <dbReference type="NCBI Taxonomy" id="35608"/>
    <lineage>
        <taxon>Eukaryota</taxon>
        <taxon>Viridiplantae</taxon>
        <taxon>Streptophyta</taxon>
        <taxon>Embryophyta</taxon>
        <taxon>Tracheophyta</taxon>
        <taxon>Spermatophyta</taxon>
        <taxon>Magnoliopsida</taxon>
        <taxon>eudicotyledons</taxon>
        <taxon>Gunneridae</taxon>
        <taxon>Pentapetalae</taxon>
        <taxon>asterids</taxon>
        <taxon>campanulids</taxon>
        <taxon>Asterales</taxon>
        <taxon>Asteraceae</taxon>
        <taxon>Asteroideae</taxon>
        <taxon>Anthemideae</taxon>
        <taxon>Artemisiinae</taxon>
        <taxon>Artemisia</taxon>
    </lineage>
</organism>
<dbReference type="GO" id="GO:0006281">
    <property type="term" value="P:DNA repair"/>
    <property type="evidence" value="ECO:0007669"/>
    <property type="project" value="TreeGrafter"/>
</dbReference>
<dbReference type="SUPFAM" id="SSF52540">
    <property type="entry name" value="P-loop containing nucleoside triphosphate hydrolases"/>
    <property type="match status" value="1"/>
</dbReference>
<dbReference type="AlphaFoldDB" id="A0A2U1PDT2"/>
<dbReference type="Proteomes" id="UP000245207">
    <property type="component" value="Unassembled WGS sequence"/>
</dbReference>
<proteinExistence type="predicted"/>
<dbReference type="OrthoDB" id="1906110at2759"/>
<gene>
    <name evidence="1" type="ORF">CTI12_AA162740</name>
</gene>
<dbReference type="PANTHER" id="PTHR11669:SF51">
    <property type="entry name" value="AAA+ ATPASE DOMAIN-CONTAINING PROTEIN"/>
    <property type="match status" value="1"/>
</dbReference>
<dbReference type="GO" id="GO:0003689">
    <property type="term" value="F:DNA clamp loader activity"/>
    <property type="evidence" value="ECO:0007669"/>
    <property type="project" value="TreeGrafter"/>
</dbReference>
<dbReference type="STRING" id="35608.A0A2U1PDT2"/>
<evidence type="ECO:0000313" key="2">
    <source>
        <dbReference type="Proteomes" id="UP000245207"/>
    </source>
</evidence>
<dbReference type="GO" id="GO:0016787">
    <property type="term" value="F:hydrolase activity"/>
    <property type="evidence" value="ECO:0007669"/>
    <property type="project" value="UniProtKB-KW"/>
</dbReference>
<name>A0A2U1PDT2_ARTAN</name>
<dbReference type="GO" id="GO:0005663">
    <property type="term" value="C:DNA replication factor C complex"/>
    <property type="evidence" value="ECO:0007669"/>
    <property type="project" value="TreeGrafter"/>
</dbReference>
<reference evidence="1 2" key="1">
    <citation type="journal article" date="2018" name="Mol. Plant">
        <title>The genome of Artemisia annua provides insight into the evolution of Asteraceae family and artemisinin biosynthesis.</title>
        <authorList>
            <person name="Shen Q."/>
            <person name="Zhang L."/>
            <person name="Liao Z."/>
            <person name="Wang S."/>
            <person name="Yan T."/>
            <person name="Shi P."/>
            <person name="Liu M."/>
            <person name="Fu X."/>
            <person name="Pan Q."/>
            <person name="Wang Y."/>
            <person name="Lv Z."/>
            <person name="Lu X."/>
            <person name="Zhang F."/>
            <person name="Jiang W."/>
            <person name="Ma Y."/>
            <person name="Chen M."/>
            <person name="Hao X."/>
            <person name="Li L."/>
            <person name="Tang Y."/>
            <person name="Lv G."/>
            <person name="Zhou Y."/>
            <person name="Sun X."/>
            <person name="Brodelius P.E."/>
            <person name="Rose J.K.C."/>
            <person name="Tang K."/>
        </authorList>
    </citation>
    <scope>NUCLEOTIDE SEQUENCE [LARGE SCALE GENOMIC DNA]</scope>
    <source>
        <strain evidence="2">cv. Huhao1</strain>
        <tissue evidence="1">Leaf</tissue>
    </source>
</reference>
<comment type="caution">
    <text evidence="1">The sequence shown here is derived from an EMBL/GenBank/DDBJ whole genome shotgun (WGS) entry which is preliminary data.</text>
</comment>
<protein>
    <submittedName>
        <fullName evidence="1">P-loop containing nucleoside triphosphate hydrolase</fullName>
    </submittedName>
</protein>
<dbReference type="PANTHER" id="PTHR11669">
    <property type="entry name" value="REPLICATION FACTOR C / DNA POLYMERASE III GAMMA-TAU SUBUNIT"/>
    <property type="match status" value="1"/>
</dbReference>
<evidence type="ECO:0000313" key="1">
    <source>
        <dbReference type="EMBL" id="PWA83922.1"/>
    </source>
</evidence>
<dbReference type="GO" id="GO:0006261">
    <property type="term" value="P:DNA-templated DNA replication"/>
    <property type="evidence" value="ECO:0007669"/>
    <property type="project" value="TreeGrafter"/>
</dbReference>
<keyword evidence="1" id="KW-0378">Hydrolase</keyword>
<dbReference type="Pfam" id="PF13177">
    <property type="entry name" value="DNA_pol3_delta2"/>
    <property type="match status" value="1"/>
</dbReference>
<accession>A0A2U1PDT2</accession>
<dbReference type="EMBL" id="PKPP01001288">
    <property type="protein sequence ID" value="PWA83922.1"/>
    <property type="molecule type" value="Genomic_DNA"/>
</dbReference>
<sequence length="313" mass="34588">MKQRRVWCCGDDTVTEARVRDGSGDVLPRVRFLHGCIPCNVCAPLYLFHGPNGTGKTSTVRVFAMALNCESNNKPCCTWKGCSESLYTMDLCSGNRISGFEKIKTLLQNTSFAQAILGFKVFIIEECHLLTLEAWDELMSLLEGPYGSIGLIPHTKLLDLLAAAVSGDAINTIRYVKKLSECIEPSSFVSQLVNLVTNLLSGDPSSPSSSANRTLLSKTQSARLCYILKLLVETERQLWSTSTHDQTSNIIATTFLDITSMKASNINNIVLPARSLLSTSSQWSNITFSSKEYTHAKTKHQTQICEIKHLQNI</sequence>
<dbReference type="InterPro" id="IPR050238">
    <property type="entry name" value="DNA_Rep/Repair_Clamp_Loader"/>
</dbReference>